<feature type="transmembrane region" description="Helical" evidence="6">
    <location>
        <begin position="194"/>
        <end position="215"/>
    </location>
</feature>
<feature type="transmembrane region" description="Helical" evidence="6">
    <location>
        <begin position="69"/>
        <end position="91"/>
    </location>
</feature>
<evidence type="ECO:0000256" key="2">
    <source>
        <dbReference type="ARBA" id="ARBA00022692"/>
    </source>
</evidence>
<keyword evidence="9" id="KW-1185">Reference proteome</keyword>
<evidence type="ECO:0000256" key="1">
    <source>
        <dbReference type="ARBA" id="ARBA00004141"/>
    </source>
</evidence>
<evidence type="ECO:0000313" key="8">
    <source>
        <dbReference type="EMBL" id="ANP45246.1"/>
    </source>
</evidence>
<feature type="transmembrane region" description="Helical" evidence="6">
    <location>
        <begin position="163"/>
        <end position="182"/>
    </location>
</feature>
<feature type="region of interest" description="Disordered" evidence="5">
    <location>
        <begin position="1"/>
        <end position="22"/>
    </location>
</feature>
<dbReference type="STRING" id="1759059.ATE48_04585"/>
<organism evidence="8 9">
    <name type="scientific">Candidatus Viadribacter manganicus</name>
    <dbReference type="NCBI Taxonomy" id="1759059"/>
    <lineage>
        <taxon>Bacteria</taxon>
        <taxon>Pseudomonadati</taxon>
        <taxon>Pseudomonadota</taxon>
        <taxon>Alphaproteobacteria</taxon>
        <taxon>Hyphomonadales</taxon>
        <taxon>Hyphomonadaceae</taxon>
        <taxon>Candidatus Viadribacter</taxon>
    </lineage>
</organism>
<dbReference type="GO" id="GO:0016020">
    <property type="term" value="C:membrane"/>
    <property type="evidence" value="ECO:0007669"/>
    <property type="project" value="UniProtKB-SubCell"/>
</dbReference>
<evidence type="ECO:0000259" key="7">
    <source>
        <dbReference type="Pfam" id="PF04893"/>
    </source>
</evidence>
<name>A0A1B1AF96_9PROT</name>
<dbReference type="OrthoDB" id="7423401at2"/>
<feature type="domain" description="Yip1" evidence="7">
    <location>
        <begin position="46"/>
        <end position="210"/>
    </location>
</feature>
<dbReference type="FunCoup" id="A0A1B1AF96">
    <property type="interactions" value="8"/>
</dbReference>
<feature type="transmembrane region" description="Helical" evidence="6">
    <location>
        <begin position="103"/>
        <end position="128"/>
    </location>
</feature>
<comment type="subcellular location">
    <subcellularLocation>
        <location evidence="1">Membrane</location>
        <topology evidence="1">Multi-pass membrane protein</topology>
    </subcellularLocation>
</comment>
<dbReference type="AlphaFoldDB" id="A0A1B1AF96"/>
<keyword evidence="3 6" id="KW-1133">Transmembrane helix</keyword>
<evidence type="ECO:0000256" key="4">
    <source>
        <dbReference type="ARBA" id="ARBA00023136"/>
    </source>
</evidence>
<dbReference type="InterPro" id="IPR006977">
    <property type="entry name" value="Yip1_dom"/>
</dbReference>
<dbReference type="EMBL" id="CP013244">
    <property type="protein sequence ID" value="ANP45246.1"/>
    <property type="molecule type" value="Genomic_DNA"/>
</dbReference>
<evidence type="ECO:0000256" key="5">
    <source>
        <dbReference type="SAM" id="MobiDB-lite"/>
    </source>
</evidence>
<gene>
    <name evidence="8" type="ORF">ATE48_04585</name>
</gene>
<evidence type="ECO:0000313" key="9">
    <source>
        <dbReference type="Proteomes" id="UP000092498"/>
    </source>
</evidence>
<protein>
    <recommendedName>
        <fullName evidence="7">Yip1 domain-containing protein</fullName>
    </recommendedName>
</protein>
<dbReference type="KEGG" id="cbot:ATE48_04585"/>
<keyword evidence="2 6" id="KW-0812">Transmembrane</keyword>
<dbReference type="InParanoid" id="A0A1B1AF96"/>
<keyword evidence="4 6" id="KW-0472">Membrane</keyword>
<proteinExistence type="predicted"/>
<accession>A0A1B1AF96</accession>
<reference evidence="8 9" key="1">
    <citation type="submission" date="2015-11" db="EMBL/GenBank/DDBJ databases">
        <title>Whole-Genome Sequence of Candidatus Oderbacter manganicum from the National Park Lower Oder Valley, Germany.</title>
        <authorList>
            <person name="Braun B."/>
            <person name="Liere K."/>
            <person name="Szewzyk U."/>
        </authorList>
    </citation>
    <scope>NUCLEOTIDE SEQUENCE [LARGE SCALE GENOMIC DNA]</scope>
    <source>
        <strain evidence="8 9">OTSz_A_272</strain>
    </source>
</reference>
<evidence type="ECO:0000256" key="3">
    <source>
        <dbReference type="ARBA" id="ARBA00022989"/>
    </source>
</evidence>
<dbReference type="Proteomes" id="UP000092498">
    <property type="component" value="Chromosome"/>
</dbReference>
<evidence type="ECO:0000256" key="6">
    <source>
        <dbReference type="SAM" id="Phobius"/>
    </source>
</evidence>
<sequence length="219" mass="24058">MPEEKSMSADNENTPPKGHRFNVEEARARAEQALRKSEFILSRAYGLLREPKKEWEQIKAEETTIPRILIGYVAPLAAIPPVCDLIGSALFNRLLTIEPGEALVRAVVTWVVSIGLVYFLGVLVNVLADTFDGDRNELNAQKIAAYSLTPSFLSGVFSLWPPLWWISLFALAAMVYIMHRGLPILMKSPEDRALSYAASVTVAALVAAIVLFSLASCVA</sequence>
<dbReference type="Pfam" id="PF04893">
    <property type="entry name" value="Yip1"/>
    <property type="match status" value="1"/>
</dbReference>